<accession>A0A1Y1WLR0</accession>
<organism evidence="1 2">
    <name type="scientific">Linderina pennispora</name>
    <dbReference type="NCBI Taxonomy" id="61395"/>
    <lineage>
        <taxon>Eukaryota</taxon>
        <taxon>Fungi</taxon>
        <taxon>Fungi incertae sedis</taxon>
        <taxon>Zoopagomycota</taxon>
        <taxon>Kickxellomycotina</taxon>
        <taxon>Kickxellomycetes</taxon>
        <taxon>Kickxellales</taxon>
        <taxon>Kickxellaceae</taxon>
        <taxon>Linderina</taxon>
    </lineage>
</organism>
<protein>
    <submittedName>
        <fullName evidence="1">Uncharacterized protein</fullName>
    </submittedName>
</protein>
<dbReference type="GeneID" id="63800532"/>
<dbReference type="EMBL" id="MCFD01000001">
    <property type="protein sequence ID" value="ORX74499.1"/>
    <property type="molecule type" value="Genomic_DNA"/>
</dbReference>
<dbReference type="AlphaFoldDB" id="A0A1Y1WLR0"/>
<name>A0A1Y1WLR0_9FUNG</name>
<evidence type="ECO:0000313" key="1">
    <source>
        <dbReference type="EMBL" id="ORX74499.1"/>
    </source>
</evidence>
<dbReference type="RefSeq" id="XP_040747710.1">
    <property type="nucleotide sequence ID" value="XM_040883884.1"/>
</dbReference>
<dbReference type="Proteomes" id="UP000193922">
    <property type="component" value="Unassembled WGS sequence"/>
</dbReference>
<comment type="caution">
    <text evidence="1">The sequence shown here is derived from an EMBL/GenBank/DDBJ whole genome shotgun (WGS) entry which is preliminary data.</text>
</comment>
<keyword evidence="2" id="KW-1185">Reference proteome</keyword>
<reference evidence="1 2" key="1">
    <citation type="submission" date="2016-07" db="EMBL/GenBank/DDBJ databases">
        <title>Pervasive Adenine N6-methylation of Active Genes in Fungi.</title>
        <authorList>
            <consortium name="DOE Joint Genome Institute"/>
            <person name="Mondo S.J."/>
            <person name="Dannebaum R.O."/>
            <person name="Kuo R.C."/>
            <person name="Labutti K."/>
            <person name="Haridas S."/>
            <person name="Kuo A."/>
            <person name="Salamov A."/>
            <person name="Ahrendt S.R."/>
            <person name="Lipzen A."/>
            <person name="Sullivan W."/>
            <person name="Andreopoulos W.B."/>
            <person name="Clum A."/>
            <person name="Lindquist E."/>
            <person name="Daum C."/>
            <person name="Ramamoorthy G.K."/>
            <person name="Gryganskyi A."/>
            <person name="Culley D."/>
            <person name="Magnuson J.K."/>
            <person name="James T.Y."/>
            <person name="O'Malley M.A."/>
            <person name="Stajich J.E."/>
            <person name="Spatafora J.W."/>
            <person name="Visel A."/>
            <person name="Grigoriev I.V."/>
        </authorList>
    </citation>
    <scope>NUCLEOTIDE SEQUENCE [LARGE SCALE GENOMIC DNA]</scope>
    <source>
        <strain evidence="1 2">ATCC 12442</strain>
    </source>
</reference>
<evidence type="ECO:0000313" key="2">
    <source>
        <dbReference type="Proteomes" id="UP000193922"/>
    </source>
</evidence>
<gene>
    <name evidence="1" type="ORF">DL89DRAFT_18005</name>
</gene>
<proteinExistence type="predicted"/>
<sequence length="155" mass="17028">MRTPWALRWIVELPRAPSLHVPTAGPPELCDVFCSAVLPTRAMRCLLRGQMGYLSARESQQQQQQGHLANGVCVNISSACSEIAPCLECPLSLNRYPRRCRLLSRLRSSRLSMPAPAALWCTRLCCFISVCSLPPPVFRLVLHCAAGAPVLFAVA</sequence>